<dbReference type="EMBL" id="JARQZJ010000123">
    <property type="protein sequence ID" value="KAK9889623.1"/>
    <property type="molecule type" value="Genomic_DNA"/>
</dbReference>
<dbReference type="AlphaFoldDB" id="A0AAW1VBC1"/>
<name>A0AAW1VBC1_9CUCU</name>
<dbReference type="Proteomes" id="UP001431783">
    <property type="component" value="Unassembled WGS sequence"/>
</dbReference>
<comment type="caution">
    <text evidence="1">The sequence shown here is derived from an EMBL/GenBank/DDBJ whole genome shotgun (WGS) entry which is preliminary data.</text>
</comment>
<evidence type="ECO:0000313" key="1">
    <source>
        <dbReference type="EMBL" id="KAK9889623.1"/>
    </source>
</evidence>
<reference evidence="1 2" key="1">
    <citation type="submission" date="2023-03" db="EMBL/GenBank/DDBJ databases">
        <title>Genome insight into feeding habits of ladybird beetles.</title>
        <authorList>
            <person name="Li H.-S."/>
            <person name="Huang Y.-H."/>
            <person name="Pang H."/>
        </authorList>
    </citation>
    <scope>NUCLEOTIDE SEQUENCE [LARGE SCALE GENOMIC DNA]</scope>
    <source>
        <strain evidence="1">SYSU_2023b</strain>
        <tissue evidence="1">Whole body</tissue>
    </source>
</reference>
<evidence type="ECO:0000313" key="2">
    <source>
        <dbReference type="Proteomes" id="UP001431783"/>
    </source>
</evidence>
<proteinExistence type="predicted"/>
<protein>
    <submittedName>
        <fullName evidence="1">Uncharacterized protein</fullName>
    </submittedName>
</protein>
<keyword evidence="2" id="KW-1185">Reference proteome</keyword>
<gene>
    <name evidence="1" type="ORF">WA026_006997</name>
</gene>
<accession>A0AAW1VBC1</accession>
<sequence length="100" mass="11074">MGFVSNFIETVRTSICFCVIPLEINHLDGTHAKDRGSSCHPTGVKAMAITSSHSYPPSYGFSGCHQFTDFHNFPIPETLPPVRGQGRLDRGARKVEILRE</sequence>
<organism evidence="1 2">
    <name type="scientific">Henosepilachna vigintioctopunctata</name>
    <dbReference type="NCBI Taxonomy" id="420089"/>
    <lineage>
        <taxon>Eukaryota</taxon>
        <taxon>Metazoa</taxon>
        <taxon>Ecdysozoa</taxon>
        <taxon>Arthropoda</taxon>
        <taxon>Hexapoda</taxon>
        <taxon>Insecta</taxon>
        <taxon>Pterygota</taxon>
        <taxon>Neoptera</taxon>
        <taxon>Endopterygota</taxon>
        <taxon>Coleoptera</taxon>
        <taxon>Polyphaga</taxon>
        <taxon>Cucujiformia</taxon>
        <taxon>Coccinelloidea</taxon>
        <taxon>Coccinellidae</taxon>
        <taxon>Epilachninae</taxon>
        <taxon>Epilachnini</taxon>
        <taxon>Henosepilachna</taxon>
    </lineage>
</organism>